<dbReference type="Proteomes" id="UP000187203">
    <property type="component" value="Unassembled WGS sequence"/>
</dbReference>
<gene>
    <name evidence="2" type="ORF">COLO4_11972</name>
</gene>
<reference evidence="3" key="1">
    <citation type="submission" date="2013-09" db="EMBL/GenBank/DDBJ databases">
        <title>Corchorus olitorius genome sequencing.</title>
        <authorList>
            <person name="Alam M."/>
            <person name="Haque M.S."/>
            <person name="Islam M.S."/>
            <person name="Emdad E.M."/>
            <person name="Islam M.M."/>
            <person name="Ahmed B."/>
            <person name="Halim A."/>
            <person name="Hossen Q.M.M."/>
            <person name="Hossain M.Z."/>
            <person name="Ahmed R."/>
            <person name="Khan M.M."/>
            <person name="Islam R."/>
            <person name="Rashid M.M."/>
            <person name="Khan S.A."/>
            <person name="Rahman M.S."/>
            <person name="Alam M."/>
            <person name="Yahiya A.S."/>
            <person name="Khan M.S."/>
            <person name="Azam M.S."/>
            <person name="Haque T."/>
            <person name="Lashkar M.Z.H."/>
            <person name="Akhand A.I."/>
            <person name="Morshed G."/>
            <person name="Roy S."/>
            <person name="Uddin K.S."/>
            <person name="Rabeya T."/>
            <person name="Hossain A.S."/>
            <person name="Chowdhury A."/>
            <person name="Snigdha A.R."/>
            <person name="Mortoza M.S."/>
            <person name="Matin S.A."/>
            <person name="Hoque S.M.E."/>
            <person name="Islam M.K."/>
            <person name="Roy D.K."/>
            <person name="Haider R."/>
            <person name="Moosa M.M."/>
            <person name="Elias S.M."/>
            <person name="Hasan A.M."/>
            <person name="Jahan S."/>
            <person name="Shafiuddin M."/>
            <person name="Mahmood N."/>
            <person name="Shommy N.S."/>
        </authorList>
    </citation>
    <scope>NUCLEOTIDE SEQUENCE [LARGE SCALE GENOMIC DNA]</scope>
    <source>
        <strain evidence="3">cv. O-4</strain>
    </source>
</reference>
<feature type="compositionally biased region" description="Basic and acidic residues" evidence="1">
    <location>
        <begin position="60"/>
        <end position="71"/>
    </location>
</feature>
<comment type="caution">
    <text evidence="2">The sequence shown here is derived from an EMBL/GenBank/DDBJ whole genome shotgun (WGS) entry which is preliminary data.</text>
</comment>
<name>A0A1R3K2L0_9ROSI</name>
<evidence type="ECO:0000313" key="2">
    <source>
        <dbReference type="EMBL" id="OMP01322.1"/>
    </source>
</evidence>
<evidence type="ECO:0000313" key="3">
    <source>
        <dbReference type="Proteomes" id="UP000187203"/>
    </source>
</evidence>
<evidence type="ECO:0000256" key="1">
    <source>
        <dbReference type="SAM" id="MobiDB-lite"/>
    </source>
</evidence>
<proteinExistence type="predicted"/>
<dbReference type="AlphaFoldDB" id="A0A1R3K2L0"/>
<dbReference type="EMBL" id="AWUE01014787">
    <property type="protein sequence ID" value="OMP01322.1"/>
    <property type="molecule type" value="Genomic_DNA"/>
</dbReference>
<feature type="compositionally biased region" description="Polar residues" evidence="1">
    <location>
        <begin position="72"/>
        <end position="81"/>
    </location>
</feature>
<sequence length="89" mass="9540">MLAELGFTPIVPPTLGGIEIPSPNNVANQSASTLNTDQIHLSASPGNIERTSSSPNHSIQHLDSECKHENVSNEGEGTQSDDNGDEWFR</sequence>
<keyword evidence="3" id="KW-1185">Reference proteome</keyword>
<accession>A0A1R3K2L0</accession>
<feature type="compositionally biased region" description="Polar residues" evidence="1">
    <location>
        <begin position="22"/>
        <end position="59"/>
    </location>
</feature>
<feature type="region of interest" description="Disordered" evidence="1">
    <location>
        <begin position="1"/>
        <end position="89"/>
    </location>
</feature>
<organism evidence="2 3">
    <name type="scientific">Corchorus olitorius</name>
    <dbReference type="NCBI Taxonomy" id="93759"/>
    <lineage>
        <taxon>Eukaryota</taxon>
        <taxon>Viridiplantae</taxon>
        <taxon>Streptophyta</taxon>
        <taxon>Embryophyta</taxon>
        <taxon>Tracheophyta</taxon>
        <taxon>Spermatophyta</taxon>
        <taxon>Magnoliopsida</taxon>
        <taxon>eudicotyledons</taxon>
        <taxon>Gunneridae</taxon>
        <taxon>Pentapetalae</taxon>
        <taxon>rosids</taxon>
        <taxon>malvids</taxon>
        <taxon>Malvales</taxon>
        <taxon>Malvaceae</taxon>
        <taxon>Grewioideae</taxon>
        <taxon>Apeibeae</taxon>
        <taxon>Corchorus</taxon>
    </lineage>
</organism>
<protein>
    <submittedName>
        <fullName evidence="2">Uncharacterized protein</fullName>
    </submittedName>
</protein>